<dbReference type="EMBL" id="GGEC01057411">
    <property type="protein sequence ID" value="MBX37895.1"/>
    <property type="molecule type" value="Transcribed_RNA"/>
</dbReference>
<sequence length="95" mass="10994">MATCIQEPYKCNLIRLHSCPCHIFKHRYSFMTLSMCSICHNHRRPSLCISDTHALKDCYGIIQAPTLSIHINKCCINLHMVIKSFLLNILMYPLS</sequence>
<protein>
    <submittedName>
        <fullName evidence="1">Uncharacterized protein</fullName>
    </submittedName>
</protein>
<dbReference type="AlphaFoldDB" id="A0A2P2N623"/>
<reference evidence="1" key="1">
    <citation type="submission" date="2018-02" db="EMBL/GenBank/DDBJ databases">
        <title>Rhizophora mucronata_Transcriptome.</title>
        <authorList>
            <person name="Meera S.P."/>
            <person name="Sreeshan A."/>
            <person name="Augustine A."/>
        </authorList>
    </citation>
    <scope>NUCLEOTIDE SEQUENCE</scope>
    <source>
        <tissue evidence="1">Leaf</tissue>
    </source>
</reference>
<organism evidence="1">
    <name type="scientific">Rhizophora mucronata</name>
    <name type="common">Asiatic mangrove</name>
    <dbReference type="NCBI Taxonomy" id="61149"/>
    <lineage>
        <taxon>Eukaryota</taxon>
        <taxon>Viridiplantae</taxon>
        <taxon>Streptophyta</taxon>
        <taxon>Embryophyta</taxon>
        <taxon>Tracheophyta</taxon>
        <taxon>Spermatophyta</taxon>
        <taxon>Magnoliopsida</taxon>
        <taxon>eudicotyledons</taxon>
        <taxon>Gunneridae</taxon>
        <taxon>Pentapetalae</taxon>
        <taxon>rosids</taxon>
        <taxon>fabids</taxon>
        <taxon>Malpighiales</taxon>
        <taxon>Rhizophoraceae</taxon>
        <taxon>Rhizophora</taxon>
    </lineage>
</organism>
<name>A0A2P2N623_RHIMU</name>
<accession>A0A2P2N623</accession>
<proteinExistence type="predicted"/>
<evidence type="ECO:0000313" key="1">
    <source>
        <dbReference type="EMBL" id="MBX37895.1"/>
    </source>
</evidence>